<organism evidence="2 3">
    <name type="scientific">Rhodobacter aestuarii</name>
    <dbReference type="NCBI Taxonomy" id="453582"/>
    <lineage>
        <taxon>Bacteria</taxon>
        <taxon>Pseudomonadati</taxon>
        <taxon>Pseudomonadota</taxon>
        <taxon>Alphaproteobacteria</taxon>
        <taxon>Rhodobacterales</taxon>
        <taxon>Rhodobacter group</taxon>
        <taxon>Rhodobacter</taxon>
    </lineage>
</organism>
<evidence type="ECO:0008006" key="4">
    <source>
        <dbReference type="Google" id="ProtNLM"/>
    </source>
</evidence>
<name>A0A1N7QBA1_9RHOB</name>
<sequence>MSLAKSLFALAAALSLAAPASADPTLGLGLSFAFGAGKVDTGIGVRVFSDDAEDKFVGSAGVDYMFGSRTWRPTVGAAWLGNNSYIGADVGFGLNGGGITFGLGAGGVDTTPQAAISACTNPAGCA</sequence>
<dbReference type="EMBL" id="FTOG01000015">
    <property type="protein sequence ID" value="SIT20056.1"/>
    <property type="molecule type" value="Genomic_DNA"/>
</dbReference>
<reference evidence="3" key="1">
    <citation type="submission" date="2017-01" db="EMBL/GenBank/DDBJ databases">
        <authorList>
            <person name="Varghese N."/>
            <person name="Submissions S."/>
        </authorList>
    </citation>
    <scope>NUCLEOTIDE SEQUENCE [LARGE SCALE GENOMIC DNA]</scope>
    <source>
        <strain evidence="3">DSM 19945</strain>
    </source>
</reference>
<dbReference type="AlphaFoldDB" id="A0A1N7QBA1"/>
<keyword evidence="1" id="KW-0732">Signal</keyword>
<evidence type="ECO:0000313" key="2">
    <source>
        <dbReference type="EMBL" id="SIT20056.1"/>
    </source>
</evidence>
<proteinExistence type="predicted"/>
<evidence type="ECO:0000256" key="1">
    <source>
        <dbReference type="SAM" id="SignalP"/>
    </source>
</evidence>
<gene>
    <name evidence="2" type="ORF">SAMN05421580_11516</name>
</gene>
<feature type="signal peptide" evidence="1">
    <location>
        <begin position="1"/>
        <end position="22"/>
    </location>
</feature>
<dbReference type="STRING" id="453582.SAMN05421580_11516"/>
<keyword evidence="3" id="KW-1185">Reference proteome</keyword>
<dbReference type="Proteomes" id="UP000186221">
    <property type="component" value="Unassembled WGS sequence"/>
</dbReference>
<feature type="chain" id="PRO_5012253004" description="Outer membrane protein beta-barrel domain-containing protein" evidence="1">
    <location>
        <begin position="23"/>
        <end position="126"/>
    </location>
</feature>
<accession>A0A1N7QBA1</accession>
<dbReference type="OrthoDB" id="7032059at2"/>
<evidence type="ECO:0000313" key="3">
    <source>
        <dbReference type="Proteomes" id="UP000186221"/>
    </source>
</evidence>
<dbReference type="RefSeq" id="WP_076486303.1">
    <property type="nucleotide sequence ID" value="NZ_FTOG01000015.1"/>
</dbReference>
<protein>
    <recommendedName>
        <fullName evidence="4">Outer membrane protein beta-barrel domain-containing protein</fullName>
    </recommendedName>
</protein>